<keyword evidence="6" id="KW-0067">ATP-binding</keyword>
<keyword evidence="8 10" id="KW-0472">Membrane</keyword>
<keyword evidence="5" id="KW-0547">Nucleotide-binding</keyword>
<evidence type="ECO:0000256" key="7">
    <source>
        <dbReference type="ARBA" id="ARBA00022989"/>
    </source>
</evidence>
<dbReference type="NCBIfam" id="TIGR01007">
    <property type="entry name" value="eps_fam"/>
    <property type="match status" value="1"/>
</dbReference>
<gene>
    <name evidence="12" type="ORF">RBR11_10205</name>
</gene>
<dbReference type="EMBL" id="JAVFCB010000005">
    <property type="protein sequence ID" value="MDQ4214286.1"/>
    <property type="molecule type" value="Genomic_DNA"/>
</dbReference>
<evidence type="ECO:0000256" key="10">
    <source>
        <dbReference type="SAM" id="Phobius"/>
    </source>
</evidence>
<dbReference type="Gene3D" id="3.40.50.300">
    <property type="entry name" value="P-loop containing nucleotide triphosphate hydrolases"/>
    <property type="match status" value="1"/>
</dbReference>
<keyword evidence="13" id="KW-1185">Reference proteome</keyword>
<comment type="subcellular location">
    <subcellularLocation>
        <location evidence="1">Cell membrane</location>
        <topology evidence="1">Multi-pass membrane protein</topology>
    </subcellularLocation>
</comment>
<dbReference type="PANTHER" id="PTHR32309">
    <property type="entry name" value="TYROSINE-PROTEIN KINASE"/>
    <property type="match status" value="1"/>
</dbReference>
<evidence type="ECO:0000256" key="9">
    <source>
        <dbReference type="SAM" id="MobiDB-lite"/>
    </source>
</evidence>
<dbReference type="Pfam" id="PF10609">
    <property type="entry name" value="ParA"/>
    <property type="match status" value="1"/>
</dbReference>
<dbReference type="GO" id="GO:0004715">
    <property type="term" value="F:non-membrane spanning protein tyrosine kinase activity"/>
    <property type="evidence" value="ECO:0007669"/>
    <property type="project" value="UniProtKB-EC"/>
</dbReference>
<reference evidence="12 13" key="1">
    <citation type="submission" date="2023-08" db="EMBL/GenBank/DDBJ databases">
        <title>Microbacterium sp. nov., isolated from a waste landfill.</title>
        <authorList>
            <person name="Wen W."/>
        </authorList>
    </citation>
    <scope>NUCLEOTIDE SEQUENCE [LARGE SCALE GENOMIC DNA]</scope>
    <source>
        <strain evidence="12 13">ASV81</strain>
    </source>
</reference>
<dbReference type="PANTHER" id="PTHR32309:SF13">
    <property type="entry name" value="FERRIC ENTEROBACTIN TRANSPORT PROTEIN FEPE"/>
    <property type="match status" value="1"/>
</dbReference>
<evidence type="ECO:0000313" key="12">
    <source>
        <dbReference type="EMBL" id="MDQ4214286.1"/>
    </source>
</evidence>
<evidence type="ECO:0000259" key="11">
    <source>
        <dbReference type="Pfam" id="PF02706"/>
    </source>
</evidence>
<dbReference type="RefSeq" id="WP_308489223.1">
    <property type="nucleotide sequence ID" value="NZ_JAVFCB010000005.1"/>
</dbReference>
<name>A0ABU0XGM3_9MICO</name>
<evidence type="ECO:0000256" key="6">
    <source>
        <dbReference type="ARBA" id="ARBA00022840"/>
    </source>
</evidence>
<feature type="transmembrane region" description="Helical" evidence="10">
    <location>
        <begin position="175"/>
        <end position="197"/>
    </location>
</feature>
<dbReference type="Pfam" id="PF02706">
    <property type="entry name" value="Wzz"/>
    <property type="match status" value="1"/>
</dbReference>
<dbReference type="CDD" id="cd05387">
    <property type="entry name" value="BY-kinase"/>
    <property type="match status" value="1"/>
</dbReference>
<keyword evidence="12" id="KW-0808">Transferase</keyword>
<organism evidence="12 13">
    <name type="scientific">Microbacterium capsulatum</name>
    <dbReference type="NCBI Taxonomy" id="3041921"/>
    <lineage>
        <taxon>Bacteria</taxon>
        <taxon>Bacillati</taxon>
        <taxon>Actinomycetota</taxon>
        <taxon>Actinomycetes</taxon>
        <taxon>Micrococcales</taxon>
        <taxon>Microbacteriaceae</taxon>
        <taxon>Microbacterium</taxon>
    </lineage>
</organism>
<dbReference type="SUPFAM" id="SSF52540">
    <property type="entry name" value="P-loop containing nucleoside triphosphate hydrolases"/>
    <property type="match status" value="1"/>
</dbReference>
<evidence type="ECO:0000256" key="1">
    <source>
        <dbReference type="ARBA" id="ARBA00004651"/>
    </source>
</evidence>
<dbReference type="InterPro" id="IPR027417">
    <property type="entry name" value="P-loop_NTPase"/>
</dbReference>
<dbReference type="Proteomes" id="UP001230289">
    <property type="component" value="Unassembled WGS sequence"/>
</dbReference>
<dbReference type="InterPro" id="IPR033756">
    <property type="entry name" value="YlxH/NBP35"/>
</dbReference>
<keyword evidence="3" id="KW-1003">Cell membrane</keyword>
<evidence type="ECO:0000256" key="2">
    <source>
        <dbReference type="ARBA" id="ARBA00006683"/>
    </source>
</evidence>
<comment type="similarity">
    <text evidence="2">Belongs to the CpsC/CapA family.</text>
</comment>
<dbReference type="InterPro" id="IPR005702">
    <property type="entry name" value="Wzc-like_C"/>
</dbReference>
<proteinExistence type="inferred from homology"/>
<evidence type="ECO:0000256" key="3">
    <source>
        <dbReference type="ARBA" id="ARBA00022475"/>
    </source>
</evidence>
<evidence type="ECO:0000313" key="13">
    <source>
        <dbReference type="Proteomes" id="UP001230289"/>
    </source>
</evidence>
<dbReference type="EC" id="2.7.10.2" evidence="12"/>
<feature type="domain" description="Polysaccharide chain length determinant N-terminal" evidence="11">
    <location>
        <begin position="1"/>
        <end position="91"/>
    </location>
</feature>
<sequence length="461" mass="47746">MDLPSFLRTMRRQSVLIISGVVVGVSAGVLVSLFTPQRYEASTDVYIAAQSSAQASTADRTQASSYTRQAVESYRMLITSSLVLQPVIDSLRLPTTVAALTPSVRATTGQDSLVITISASAPVAVQSARLANAISESFQTVVEQKLEKPSETATYRIQVISVQPALVPVRPAAPALPLSLALGATAGLAVGIGAAVLRGQLDTRVRTRDELQAAVDLPVLAVTAFDPSASQRTLVLAAQPRSPRSEPYRTLRTNVGFFIPPGRSGVFAVTSSSPGEGKSTLAANLALSFAEAGHRVALLDADLRKPRVAASFGVNGDVGLSDVLAGRISINDALQRWKTSTLFVLPAGAIPPNPAELLGSPSMEVLIEQLTAAFDIVLIDTPPVLPVTDAVVVSHLCTGVILAAATAGVAAARIADAATTVDAASGRVIGTVLTKQPTPRGGRNPYAGYGHALDAPRIAAS</sequence>
<evidence type="ECO:0000256" key="8">
    <source>
        <dbReference type="ARBA" id="ARBA00023136"/>
    </source>
</evidence>
<evidence type="ECO:0000256" key="4">
    <source>
        <dbReference type="ARBA" id="ARBA00022692"/>
    </source>
</evidence>
<dbReference type="InterPro" id="IPR050445">
    <property type="entry name" value="Bact_polysacc_biosynth/exp"/>
</dbReference>
<feature type="transmembrane region" description="Helical" evidence="10">
    <location>
        <begin position="15"/>
        <end position="34"/>
    </location>
</feature>
<comment type="caution">
    <text evidence="12">The sequence shown here is derived from an EMBL/GenBank/DDBJ whole genome shotgun (WGS) entry which is preliminary data.</text>
</comment>
<evidence type="ECO:0000256" key="5">
    <source>
        <dbReference type="ARBA" id="ARBA00022741"/>
    </source>
</evidence>
<protein>
    <submittedName>
        <fullName evidence="12">Polysaccharide biosynthesis tyrosine autokinase</fullName>
        <ecNumber evidence="12">2.7.10.2</ecNumber>
    </submittedName>
</protein>
<accession>A0ABU0XGM3</accession>
<dbReference type="InterPro" id="IPR003856">
    <property type="entry name" value="LPS_length_determ_N"/>
</dbReference>
<feature type="region of interest" description="Disordered" evidence="9">
    <location>
        <begin position="435"/>
        <end position="461"/>
    </location>
</feature>
<keyword evidence="7 10" id="KW-1133">Transmembrane helix</keyword>
<keyword evidence="4 10" id="KW-0812">Transmembrane</keyword>